<feature type="region of interest" description="Disordered" evidence="2">
    <location>
        <begin position="225"/>
        <end position="261"/>
    </location>
</feature>
<feature type="region of interest" description="Disordered" evidence="2">
    <location>
        <begin position="109"/>
        <end position="134"/>
    </location>
</feature>
<evidence type="ECO:0000313" key="4">
    <source>
        <dbReference type="Proteomes" id="UP001237642"/>
    </source>
</evidence>
<keyword evidence="4" id="KW-1185">Reference proteome</keyword>
<accession>A0AAD8M764</accession>
<proteinExistence type="predicted"/>
<reference evidence="3" key="1">
    <citation type="submission" date="2023-02" db="EMBL/GenBank/DDBJ databases">
        <title>Genome of toxic invasive species Heracleum sosnowskyi carries increased number of genes despite the absence of recent whole-genome duplications.</title>
        <authorList>
            <person name="Schelkunov M."/>
            <person name="Shtratnikova V."/>
            <person name="Makarenko M."/>
            <person name="Klepikova A."/>
            <person name="Omelchenko D."/>
            <person name="Novikova G."/>
            <person name="Obukhova E."/>
            <person name="Bogdanov V."/>
            <person name="Penin A."/>
            <person name="Logacheva M."/>
        </authorList>
    </citation>
    <scope>NUCLEOTIDE SEQUENCE</scope>
    <source>
        <strain evidence="3">Hsosn_3</strain>
        <tissue evidence="3">Leaf</tissue>
    </source>
</reference>
<dbReference type="PANTHER" id="PTHR36335">
    <property type="entry name" value="CHAPERONE DNAJ-DOMAIN SUPERFAMILY PROTEIN"/>
    <property type="match status" value="1"/>
</dbReference>
<gene>
    <name evidence="3" type="ORF">POM88_046456</name>
</gene>
<sequence length="510" mass="58061">MRQSQHKKPYYTLYACCIRRQKCPHASSPQRMNGKGVYGGKTQGFRPRACSGGKTLKSWNRKGKRSNVVVIDVDCDNYDDSEFFRGSGSSGKRKDRNYSYAATVICIDDDDDDDDEEEEEEEEEGYEETIGDNDLGRGWYFRGNSTPFKLSKCKRTYSGKASRSYGDFGIHNKRVFSDDDDDSFDVEFGGSSGKIKQDWEKAFLRRRNECFSTVDQARTSRFFSDGHQDIGTGDKTEKGGGGLDSTNYTSHQEVDRSPSTAMDEGKLENKFCYSGCEASTFDRVVGVCNDQPFTSDLAGPSLNSIDNKHTGEDMKSNEDEDGILVAMDDVVNGQSFGDTNNDPVFFNREMYKETNEYRCSVEAELAARQRELQNQAEEAQHLKRLRKREKAEAMRLLDMERRQKLRVEEMRKTQKKDEENLHLKEQLRAEVRKGLDTLEAACHDMTSILCGLGINVNGVNGLFQVHAAFKRALLSFHPDRSSQSDIRQQVEAEEKFKLVTRMKEKYLSTL</sequence>
<dbReference type="PANTHER" id="PTHR36335:SF1">
    <property type="entry name" value="CHAPERONE DNAJ-DOMAIN SUPERFAMILY PROTEIN"/>
    <property type="match status" value="1"/>
</dbReference>
<name>A0AAD8M764_9APIA</name>
<feature type="coiled-coil region" evidence="1">
    <location>
        <begin position="362"/>
        <end position="392"/>
    </location>
</feature>
<feature type="compositionally biased region" description="Acidic residues" evidence="2">
    <location>
        <begin position="109"/>
        <end position="131"/>
    </location>
</feature>
<dbReference type="AlphaFoldDB" id="A0AAD8M764"/>
<feature type="compositionally biased region" description="Basic and acidic residues" evidence="2">
    <location>
        <begin position="225"/>
        <end position="238"/>
    </location>
</feature>
<evidence type="ECO:0000313" key="3">
    <source>
        <dbReference type="EMBL" id="KAK1361982.1"/>
    </source>
</evidence>
<reference evidence="3" key="2">
    <citation type="submission" date="2023-05" db="EMBL/GenBank/DDBJ databases">
        <authorList>
            <person name="Schelkunov M.I."/>
        </authorList>
    </citation>
    <scope>NUCLEOTIDE SEQUENCE</scope>
    <source>
        <strain evidence="3">Hsosn_3</strain>
        <tissue evidence="3">Leaf</tissue>
    </source>
</reference>
<comment type="caution">
    <text evidence="3">The sequence shown here is derived from an EMBL/GenBank/DDBJ whole genome shotgun (WGS) entry which is preliminary data.</text>
</comment>
<protein>
    <submittedName>
        <fullName evidence="3">DnaJ domain-containing protein</fullName>
    </submittedName>
</protein>
<evidence type="ECO:0000256" key="1">
    <source>
        <dbReference type="SAM" id="Coils"/>
    </source>
</evidence>
<organism evidence="3 4">
    <name type="scientific">Heracleum sosnowskyi</name>
    <dbReference type="NCBI Taxonomy" id="360622"/>
    <lineage>
        <taxon>Eukaryota</taxon>
        <taxon>Viridiplantae</taxon>
        <taxon>Streptophyta</taxon>
        <taxon>Embryophyta</taxon>
        <taxon>Tracheophyta</taxon>
        <taxon>Spermatophyta</taxon>
        <taxon>Magnoliopsida</taxon>
        <taxon>eudicotyledons</taxon>
        <taxon>Gunneridae</taxon>
        <taxon>Pentapetalae</taxon>
        <taxon>asterids</taxon>
        <taxon>campanulids</taxon>
        <taxon>Apiales</taxon>
        <taxon>Apiaceae</taxon>
        <taxon>Apioideae</taxon>
        <taxon>apioid superclade</taxon>
        <taxon>Tordylieae</taxon>
        <taxon>Tordyliinae</taxon>
        <taxon>Heracleum</taxon>
    </lineage>
</organism>
<evidence type="ECO:0000256" key="2">
    <source>
        <dbReference type="SAM" id="MobiDB-lite"/>
    </source>
</evidence>
<keyword evidence="1" id="KW-0175">Coiled coil</keyword>
<dbReference type="EMBL" id="JAUIZM010000010">
    <property type="protein sequence ID" value="KAK1361982.1"/>
    <property type="molecule type" value="Genomic_DNA"/>
</dbReference>
<dbReference type="Proteomes" id="UP001237642">
    <property type="component" value="Unassembled WGS sequence"/>
</dbReference>